<dbReference type="EMBL" id="GBRH01267430">
    <property type="protein sequence ID" value="JAD30465.1"/>
    <property type="molecule type" value="Transcribed_RNA"/>
</dbReference>
<proteinExistence type="predicted"/>
<organism evidence="2">
    <name type="scientific">Arundo donax</name>
    <name type="common">Giant reed</name>
    <name type="synonym">Donax arundinaceus</name>
    <dbReference type="NCBI Taxonomy" id="35708"/>
    <lineage>
        <taxon>Eukaryota</taxon>
        <taxon>Viridiplantae</taxon>
        <taxon>Streptophyta</taxon>
        <taxon>Embryophyta</taxon>
        <taxon>Tracheophyta</taxon>
        <taxon>Spermatophyta</taxon>
        <taxon>Magnoliopsida</taxon>
        <taxon>Liliopsida</taxon>
        <taxon>Poales</taxon>
        <taxon>Poaceae</taxon>
        <taxon>PACMAD clade</taxon>
        <taxon>Arundinoideae</taxon>
        <taxon>Arundineae</taxon>
        <taxon>Arundo</taxon>
    </lineage>
</organism>
<feature type="region of interest" description="Disordered" evidence="1">
    <location>
        <begin position="1"/>
        <end position="20"/>
    </location>
</feature>
<accession>A0A0A8Z137</accession>
<feature type="compositionally biased region" description="Gly residues" evidence="1">
    <location>
        <begin position="231"/>
        <end position="240"/>
    </location>
</feature>
<feature type="region of interest" description="Disordered" evidence="1">
    <location>
        <begin position="198"/>
        <end position="287"/>
    </location>
</feature>
<protein>
    <submittedName>
        <fullName evidence="2">Uncharacterized protein</fullName>
    </submittedName>
</protein>
<evidence type="ECO:0000313" key="2">
    <source>
        <dbReference type="EMBL" id="JAD30465.1"/>
    </source>
</evidence>
<evidence type="ECO:0000256" key="1">
    <source>
        <dbReference type="SAM" id="MobiDB-lite"/>
    </source>
</evidence>
<sequence length="287" mass="30954">MKNKKNHFQPENHFPQRITSKEALTNRPSFSYGILRLMEEGTRESKDGELHCCPVEHERRSGLVSPKDKLACVHCLVVSRPLDVVESRVELPLASTGVVLDSSDHPVAATVLYGDHAERPRVVAMALQQTFGKAGVGEGTILRKPYGFAAGHQVVYGAAFSTGEEEEPAAVAVQEAPVGMALEAGEVEVAPAHEFGESAVGSGLNPRAGKRARRQRARGGRRARAEAAICGGRGTRGGTPGRRRPRASAWRRARRGRGRPAMGGGAGSPPWLRGRRRGRGRWRGCHG</sequence>
<feature type="compositionally biased region" description="Basic residues" evidence="1">
    <location>
        <begin position="208"/>
        <end position="222"/>
    </location>
</feature>
<feature type="compositionally biased region" description="Basic residues" evidence="1">
    <location>
        <begin position="241"/>
        <end position="258"/>
    </location>
</feature>
<reference evidence="2" key="2">
    <citation type="journal article" date="2015" name="Data Brief">
        <title>Shoot transcriptome of the giant reed, Arundo donax.</title>
        <authorList>
            <person name="Barrero R.A."/>
            <person name="Guerrero F.D."/>
            <person name="Moolhuijzen P."/>
            <person name="Goolsby J.A."/>
            <person name="Tidwell J."/>
            <person name="Bellgard S.E."/>
            <person name="Bellgard M.I."/>
        </authorList>
    </citation>
    <scope>NUCLEOTIDE SEQUENCE</scope>
    <source>
        <tissue evidence="2">Shoot tissue taken approximately 20 cm above the soil surface</tissue>
    </source>
</reference>
<feature type="compositionally biased region" description="Basic residues" evidence="1">
    <location>
        <begin position="273"/>
        <end position="287"/>
    </location>
</feature>
<reference evidence="2" key="1">
    <citation type="submission" date="2014-09" db="EMBL/GenBank/DDBJ databases">
        <authorList>
            <person name="Magalhaes I.L.F."/>
            <person name="Oliveira U."/>
            <person name="Santos F.R."/>
            <person name="Vidigal T.H.D.A."/>
            <person name="Brescovit A.D."/>
            <person name="Santos A.J."/>
        </authorList>
    </citation>
    <scope>NUCLEOTIDE SEQUENCE</scope>
    <source>
        <tissue evidence="2">Shoot tissue taken approximately 20 cm above the soil surface</tissue>
    </source>
</reference>
<name>A0A0A8Z137_ARUDO</name>
<dbReference type="AlphaFoldDB" id="A0A0A8Z137"/>